<organism evidence="2 3">
    <name type="scientific">Pseudoluteimonas lycopersici</name>
    <dbReference type="NCBI Taxonomy" id="1324796"/>
    <lineage>
        <taxon>Bacteria</taxon>
        <taxon>Pseudomonadati</taxon>
        <taxon>Pseudomonadota</taxon>
        <taxon>Gammaproteobacteria</taxon>
        <taxon>Lysobacterales</taxon>
        <taxon>Lysobacteraceae</taxon>
        <taxon>Pseudoluteimonas</taxon>
    </lineage>
</organism>
<proteinExistence type="predicted"/>
<protein>
    <submittedName>
        <fullName evidence="2">Uncharacterized protein</fullName>
    </submittedName>
</protein>
<reference evidence="2 3" key="1">
    <citation type="submission" date="2019-07" db="EMBL/GenBank/DDBJ databases">
        <title>Lysobacter weifangensis sp. nov., isolated from bensulfuron-methyl contaminated farmland soil.</title>
        <authorList>
            <person name="Zhao H."/>
        </authorList>
    </citation>
    <scope>NUCLEOTIDE SEQUENCE [LARGE SCALE GENOMIC DNA]</scope>
    <source>
        <strain evidence="2 3">CC-Bw-6</strain>
    </source>
</reference>
<dbReference type="RefSeq" id="WP_143878222.1">
    <property type="nucleotide sequence ID" value="NZ_BAABLZ010000002.1"/>
</dbReference>
<dbReference type="Proteomes" id="UP000315891">
    <property type="component" value="Chromosome"/>
</dbReference>
<keyword evidence="1" id="KW-0732">Signal</keyword>
<feature type="signal peptide" evidence="1">
    <location>
        <begin position="1"/>
        <end position="24"/>
    </location>
</feature>
<accession>A0A516V2G8</accession>
<dbReference type="OrthoDB" id="6003161at2"/>
<evidence type="ECO:0000256" key="1">
    <source>
        <dbReference type="SAM" id="SignalP"/>
    </source>
</evidence>
<feature type="chain" id="PRO_5022226180" evidence="1">
    <location>
        <begin position="25"/>
        <end position="175"/>
    </location>
</feature>
<dbReference type="EMBL" id="CP041742">
    <property type="protein sequence ID" value="QDQ72707.1"/>
    <property type="molecule type" value="Genomic_DNA"/>
</dbReference>
<gene>
    <name evidence="2" type="ORF">FNZ56_01865</name>
</gene>
<evidence type="ECO:0000313" key="3">
    <source>
        <dbReference type="Proteomes" id="UP000315891"/>
    </source>
</evidence>
<dbReference type="AlphaFoldDB" id="A0A516V2G8"/>
<name>A0A516V2G8_9GAMM</name>
<keyword evidence="3" id="KW-1185">Reference proteome</keyword>
<evidence type="ECO:0000313" key="2">
    <source>
        <dbReference type="EMBL" id="QDQ72707.1"/>
    </source>
</evidence>
<sequence length="175" mass="19986">MGRRFRVVAIFMVTVLATAWPAHAQEVVSSQRWPDQRQHLLAGHYIGQVRDSDRENQPCEYLDADLDLRFSRRDDEIERTYLLVLKCPEDPAMNRKLESTWWDDVIAGDCLILQPELGPNPEHPWNEGKLFGFRIEDDASALYQDGGSCEAADERDANVGLRRVPFPFDAGSGNR</sequence>